<keyword evidence="4" id="KW-1185">Reference proteome</keyword>
<dbReference type="Proteomes" id="UP001141327">
    <property type="component" value="Unassembled WGS sequence"/>
</dbReference>
<feature type="region of interest" description="Disordered" evidence="1">
    <location>
        <begin position="49"/>
        <end position="68"/>
    </location>
</feature>
<feature type="region of interest" description="Disordered" evidence="1">
    <location>
        <begin position="364"/>
        <end position="433"/>
    </location>
</feature>
<evidence type="ECO:0000313" key="4">
    <source>
        <dbReference type="Proteomes" id="UP001141327"/>
    </source>
</evidence>
<name>A0ABQ8UNE4_9EUKA</name>
<gene>
    <name evidence="3" type="ORF">PAPYR_5071</name>
</gene>
<feature type="region of interest" description="Disordered" evidence="1">
    <location>
        <begin position="468"/>
        <end position="503"/>
    </location>
</feature>
<evidence type="ECO:0000259" key="2">
    <source>
        <dbReference type="Pfam" id="PF09511"/>
    </source>
</evidence>
<evidence type="ECO:0000313" key="3">
    <source>
        <dbReference type="EMBL" id="KAJ4459020.1"/>
    </source>
</evidence>
<proteinExistence type="predicted"/>
<evidence type="ECO:0000256" key="1">
    <source>
        <dbReference type="SAM" id="MobiDB-lite"/>
    </source>
</evidence>
<comment type="caution">
    <text evidence="3">The sequence shown here is derived from an EMBL/GenBank/DDBJ whole genome shotgun (WGS) entry which is preliminary data.</text>
</comment>
<organism evidence="3 4">
    <name type="scientific">Paratrimastix pyriformis</name>
    <dbReference type="NCBI Taxonomy" id="342808"/>
    <lineage>
        <taxon>Eukaryota</taxon>
        <taxon>Metamonada</taxon>
        <taxon>Preaxostyla</taxon>
        <taxon>Paratrimastigidae</taxon>
        <taxon>Paratrimastix</taxon>
    </lineage>
</organism>
<feature type="compositionally biased region" description="Pro residues" evidence="1">
    <location>
        <begin position="382"/>
        <end position="408"/>
    </location>
</feature>
<protein>
    <submittedName>
        <fullName evidence="3">RNA ligase</fullName>
    </submittedName>
</protein>
<dbReference type="EMBL" id="JAPMOS010000023">
    <property type="protein sequence ID" value="KAJ4459020.1"/>
    <property type="molecule type" value="Genomic_DNA"/>
</dbReference>
<accession>A0ABQ8UNE4</accession>
<feature type="compositionally biased region" description="Low complexity" evidence="1">
    <location>
        <begin position="364"/>
        <end position="381"/>
    </location>
</feature>
<keyword evidence="3" id="KW-0436">Ligase</keyword>
<reference evidence="3" key="1">
    <citation type="journal article" date="2022" name="bioRxiv">
        <title>Genomics of Preaxostyla Flagellates Illuminates Evolutionary Transitions and the Path Towards Mitochondrial Loss.</title>
        <authorList>
            <person name="Novak L.V.F."/>
            <person name="Treitli S.C."/>
            <person name="Pyrih J."/>
            <person name="Halakuc P."/>
            <person name="Pipaliya S.V."/>
            <person name="Vacek V."/>
            <person name="Brzon O."/>
            <person name="Soukal P."/>
            <person name="Eme L."/>
            <person name="Dacks J.B."/>
            <person name="Karnkowska A."/>
            <person name="Elias M."/>
            <person name="Hampl V."/>
        </authorList>
    </citation>
    <scope>NUCLEOTIDE SEQUENCE</scope>
    <source>
        <strain evidence="3">RCP-MX</strain>
    </source>
</reference>
<feature type="domain" description="T4 RNA ligase 1-like N-terminal" evidence="2">
    <location>
        <begin position="27"/>
        <end position="240"/>
    </location>
</feature>
<sequence length="688" mass="73804">MSRVGPRDYVLVRPARPWPCHVPSFCRRIVAKGMDRFFNYGERSFDLSSPSMSPVPAHPPPTETASPDAEFDFDHPFITETKEDGTLVMLFQYEGHWVLSTRHNFGEDRCEGGGCTYQQLFQRTCGGLSLDEIGARLQPGVTYCIELCTMANLIVRPYPVGACYLLCGSDMTRPGFPEMPADFIDRMAAASGVFKRPQRHPCASLAEVRAKLEELSRGEITFEGLVLRDAHGQRTKIKSARYLSVYWLRYRGWIRATPAAMVPFILAGEHRELLASLAHVRTPAEMAEYAARVDTYSRVLNGAFDRLLPDRAAFAKAVAGAGPLRPILMDAWIRRMAPKGLAAPAPPPAPGSPAAAPEQAALGLEPWDPPAATDSPAAASLPAPPPPGGRGPSPPTTPPGHPPTPGTPPGVDATIALDGEDLPPSGATEDDDADEVELLPADAVASAAPAERPVGPEGAVGDIPELVAGGHKKAPRPPAHAQKSTVRGLDHVPTSEPGLDPTHPKRCCPLVEAALAPCSPGDGIAARRPERDAGAPFGWRAWCHCGQEMQCQRLKGDLLVYRECPAATLLWVCPCGLTHECHQRDGHFEDSDPFTKGQPLGVPASALCKSLRLYIHDLLADYQLATRCDKGTSYLTLARLLGIPRSACHMATMDVPTCRQACLAMQNQLAALATVPAGETPGAPDATK</sequence>
<dbReference type="Pfam" id="PF09511">
    <property type="entry name" value="RNA_lig_T4_1"/>
    <property type="match status" value="1"/>
</dbReference>
<dbReference type="InterPro" id="IPR019039">
    <property type="entry name" value="T4-Rnl1-like_N"/>
</dbReference>
<dbReference type="GO" id="GO:0016874">
    <property type="term" value="F:ligase activity"/>
    <property type="evidence" value="ECO:0007669"/>
    <property type="project" value="UniProtKB-KW"/>
</dbReference>